<feature type="transmembrane region" description="Helical" evidence="7">
    <location>
        <begin position="127"/>
        <end position="144"/>
    </location>
</feature>
<proteinExistence type="predicted"/>
<dbReference type="EMBL" id="JACOPS010000003">
    <property type="protein sequence ID" value="MBC5728391.1"/>
    <property type="molecule type" value="Genomic_DNA"/>
</dbReference>
<feature type="transmembrane region" description="Helical" evidence="7">
    <location>
        <begin position="29"/>
        <end position="53"/>
    </location>
</feature>
<evidence type="ECO:0000256" key="4">
    <source>
        <dbReference type="ARBA" id="ARBA00022801"/>
    </source>
</evidence>
<organism evidence="9 10">
    <name type="scientific">Ruminococcus intestinalis</name>
    <dbReference type="NCBI Taxonomy" id="2763066"/>
    <lineage>
        <taxon>Bacteria</taxon>
        <taxon>Bacillati</taxon>
        <taxon>Bacillota</taxon>
        <taxon>Clostridia</taxon>
        <taxon>Eubacteriales</taxon>
        <taxon>Oscillospiraceae</taxon>
        <taxon>Ruminococcus</taxon>
    </lineage>
</organism>
<evidence type="ECO:0000313" key="10">
    <source>
        <dbReference type="Proteomes" id="UP000636755"/>
    </source>
</evidence>
<dbReference type="Proteomes" id="UP000636755">
    <property type="component" value="Unassembled WGS sequence"/>
</dbReference>
<evidence type="ECO:0000256" key="3">
    <source>
        <dbReference type="ARBA" id="ARBA00022692"/>
    </source>
</evidence>
<dbReference type="CDD" id="cd03392">
    <property type="entry name" value="PAP2_like_2"/>
    <property type="match status" value="1"/>
</dbReference>
<evidence type="ECO:0000256" key="1">
    <source>
        <dbReference type="ARBA" id="ARBA00004651"/>
    </source>
</evidence>
<comment type="caution">
    <text evidence="9">The sequence shown here is derived from an EMBL/GenBank/DDBJ whole genome shotgun (WGS) entry which is preliminary data.</text>
</comment>
<dbReference type="SMART" id="SM00014">
    <property type="entry name" value="acidPPc"/>
    <property type="match status" value="1"/>
</dbReference>
<evidence type="ECO:0000256" key="5">
    <source>
        <dbReference type="ARBA" id="ARBA00022989"/>
    </source>
</evidence>
<dbReference type="SUPFAM" id="SSF48317">
    <property type="entry name" value="Acid phosphatase/Vanadium-dependent haloperoxidase"/>
    <property type="match status" value="1"/>
</dbReference>
<sequence>MSFFETITPWDASVLQSIQGIKCDFLDTFMAVMSFLGEKGLIWIILGLTLCLFKKTRATGVIMLCAMTLGLLLGEFGIKNIICRPRPFVTYDFTVNGHIPSGYSFPSGHTTSSFAAATVIIIRKEKFAVFTAVLAFLIAFSRLYNCVHYPTDVICGAVLGIALAIITCLIFKNFGWDNRLNKKIIRKKGDVK</sequence>
<feature type="domain" description="Phosphatidic acid phosphatase type 2/haloperoxidase" evidence="8">
    <location>
        <begin position="59"/>
        <end position="168"/>
    </location>
</feature>
<keyword evidence="4" id="KW-0378">Hydrolase</keyword>
<dbReference type="InterPro" id="IPR000326">
    <property type="entry name" value="PAP2/HPO"/>
</dbReference>
<evidence type="ECO:0000259" key="8">
    <source>
        <dbReference type="SMART" id="SM00014"/>
    </source>
</evidence>
<keyword evidence="3 7" id="KW-0812">Transmembrane</keyword>
<comment type="subcellular location">
    <subcellularLocation>
        <location evidence="1">Cell membrane</location>
        <topology evidence="1">Multi-pass membrane protein</topology>
    </subcellularLocation>
</comment>
<dbReference type="InterPro" id="IPR036938">
    <property type="entry name" value="PAP2/HPO_sf"/>
</dbReference>
<dbReference type="PANTHER" id="PTHR14969:SF62">
    <property type="entry name" value="DECAPRENYLPHOSPHORYL-5-PHOSPHORIBOSE PHOSPHATASE RV3807C-RELATED"/>
    <property type="match status" value="1"/>
</dbReference>
<evidence type="ECO:0000313" key="9">
    <source>
        <dbReference type="EMBL" id="MBC5728391.1"/>
    </source>
</evidence>
<protein>
    <submittedName>
        <fullName evidence="9">Phosphatase PAP2 family protein</fullName>
    </submittedName>
</protein>
<evidence type="ECO:0000256" key="7">
    <source>
        <dbReference type="SAM" id="Phobius"/>
    </source>
</evidence>
<dbReference type="RefSeq" id="WP_022234090.1">
    <property type="nucleotide sequence ID" value="NZ_JACOPS010000003.1"/>
</dbReference>
<feature type="transmembrane region" description="Helical" evidence="7">
    <location>
        <begin position="156"/>
        <end position="176"/>
    </location>
</feature>
<dbReference type="PANTHER" id="PTHR14969">
    <property type="entry name" value="SPHINGOSINE-1-PHOSPHATE PHOSPHOHYDROLASE"/>
    <property type="match status" value="1"/>
</dbReference>
<keyword evidence="6 7" id="KW-0472">Membrane</keyword>
<name>A0ABR7HLI2_9FIRM</name>
<reference evidence="9 10" key="1">
    <citation type="submission" date="2020-08" db="EMBL/GenBank/DDBJ databases">
        <title>Genome public.</title>
        <authorList>
            <person name="Liu C."/>
            <person name="Sun Q."/>
        </authorList>
    </citation>
    <scope>NUCLEOTIDE SEQUENCE [LARGE SCALE GENOMIC DNA]</scope>
    <source>
        <strain evidence="9 10">NSJ-71</strain>
    </source>
</reference>
<evidence type="ECO:0000256" key="6">
    <source>
        <dbReference type="ARBA" id="ARBA00023136"/>
    </source>
</evidence>
<keyword evidence="5 7" id="KW-1133">Transmembrane helix</keyword>
<keyword evidence="10" id="KW-1185">Reference proteome</keyword>
<accession>A0ABR7HLI2</accession>
<dbReference type="Pfam" id="PF01569">
    <property type="entry name" value="PAP2"/>
    <property type="match status" value="1"/>
</dbReference>
<evidence type="ECO:0000256" key="2">
    <source>
        <dbReference type="ARBA" id="ARBA00022475"/>
    </source>
</evidence>
<keyword evidence="2" id="KW-1003">Cell membrane</keyword>
<dbReference type="Gene3D" id="1.20.144.10">
    <property type="entry name" value="Phosphatidic acid phosphatase type 2/haloperoxidase"/>
    <property type="match status" value="2"/>
</dbReference>
<gene>
    <name evidence="9" type="ORF">H8R91_07645</name>
</gene>